<reference evidence="2" key="2">
    <citation type="submission" date="2019-01" db="EMBL/GenBank/DDBJ databases">
        <title>Sinorhodobacter populi sp. nov. isolated from the symptomatic bark tissue of Populus euramericana canker.</title>
        <authorList>
            <person name="Li Y."/>
        </authorList>
    </citation>
    <scope>NUCLEOTIDE SEQUENCE [LARGE SCALE GENOMIC DNA]</scope>
    <source>
        <strain evidence="2">CGMCC 1.12963</strain>
    </source>
</reference>
<reference evidence="1 2" key="1">
    <citation type="submission" date="2019-01" db="EMBL/GenBank/DDBJ databases">
        <title>Sinorhodobacter populi sp. nov. isolated from the symptomatic bark tissue of Populus euramericana canker.</title>
        <authorList>
            <person name="Xu G."/>
        </authorList>
    </citation>
    <scope>NUCLEOTIDE SEQUENCE [LARGE SCALE GENOMIC DNA]</scope>
    <source>
        <strain evidence="1 2">CGMCC 1.12963</strain>
    </source>
</reference>
<evidence type="ECO:0000313" key="2">
    <source>
        <dbReference type="Proteomes" id="UP000288071"/>
    </source>
</evidence>
<sequence length="110" mass="11145">MKNFLQAGRTIAVPAPYAVSGGQLLKRGAIVGVAQHDAEVGAGVEIERVGVFDLAKVAAEAWSIGDALYWDDAARLVTTVDTDNTLIGAAAGAAANPSAVGSVLLDGVIR</sequence>
<accession>A0A443M0A7</accession>
<gene>
    <name evidence="1" type="ORF">EOW66_02145</name>
</gene>
<protein>
    <submittedName>
        <fullName evidence="1">DUF2190 family protein</fullName>
    </submittedName>
</protein>
<comment type="caution">
    <text evidence="1">The sequence shown here is derived from an EMBL/GenBank/DDBJ whole genome shotgun (WGS) entry which is preliminary data.</text>
</comment>
<dbReference type="Proteomes" id="UP000288071">
    <property type="component" value="Unassembled WGS sequence"/>
</dbReference>
<evidence type="ECO:0000313" key="1">
    <source>
        <dbReference type="EMBL" id="RWR54888.1"/>
    </source>
</evidence>
<dbReference type="RefSeq" id="WP_128154454.1">
    <property type="nucleotide sequence ID" value="NZ_JBHSOM010000007.1"/>
</dbReference>
<proteinExistence type="predicted"/>
<organism evidence="1 2">
    <name type="scientific">Paenirhodobacter huangdaonensis</name>
    <dbReference type="NCBI Taxonomy" id="2501515"/>
    <lineage>
        <taxon>Bacteria</taxon>
        <taxon>Pseudomonadati</taxon>
        <taxon>Pseudomonadota</taxon>
        <taxon>Alphaproteobacteria</taxon>
        <taxon>Rhodobacterales</taxon>
        <taxon>Rhodobacter group</taxon>
        <taxon>Paenirhodobacter</taxon>
    </lineage>
</organism>
<name>A0A443M0A7_9RHOB</name>
<dbReference type="AlphaFoldDB" id="A0A443M0A7"/>
<keyword evidence="2" id="KW-1185">Reference proteome</keyword>
<dbReference type="Pfam" id="PF09956">
    <property type="entry name" value="Phage_cement_2"/>
    <property type="match status" value="1"/>
</dbReference>
<dbReference type="InterPro" id="IPR011231">
    <property type="entry name" value="Phage_VT1-Sakai_H0018"/>
</dbReference>
<dbReference type="EMBL" id="SAVA01000001">
    <property type="protein sequence ID" value="RWR54888.1"/>
    <property type="molecule type" value="Genomic_DNA"/>
</dbReference>